<accession>A0A2Z4IIH7</accession>
<dbReference type="RefSeq" id="WP_112784309.1">
    <property type="nucleotide sequence ID" value="NZ_CP030041.1"/>
</dbReference>
<dbReference type="AlphaFoldDB" id="A0A2Z4IIH7"/>
<dbReference type="EMBL" id="CP030041">
    <property type="protein sequence ID" value="AWW30932.1"/>
    <property type="molecule type" value="Genomic_DNA"/>
</dbReference>
<proteinExistence type="predicted"/>
<evidence type="ECO:0000313" key="1">
    <source>
        <dbReference type="EMBL" id="AWW30932.1"/>
    </source>
</evidence>
<evidence type="ECO:0000313" key="2">
    <source>
        <dbReference type="Proteomes" id="UP000248688"/>
    </source>
</evidence>
<sequence length="197" mass="22000">MDLLEKCLAVNELFTDLEIATRQFISQGQLNCLQGCSKCCANPKVPATALEFLPLAFELYHAGNADATLDKLELATEDSFCILLNHLSAEGTSGLCSHYSQRGLICRLFGSSARRNREGLKELVTCKLIKEHRKEQYEAVSTAIREDLEVPGSTDYYTRLYGIDFHLAGQQYPINLAIKKALEAVISYYFYTEGEAV</sequence>
<dbReference type="Proteomes" id="UP000248688">
    <property type="component" value="Chromosome"/>
</dbReference>
<keyword evidence="2" id="KW-1185">Reference proteome</keyword>
<dbReference type="OrthoDB" id="9806610at2"/>
<name>A0A2Z4IIH7_9BACT</name>
<dbReference type="KEGG" id="est:DN752_12780"/>
<dbReference type="Pfam" id="PF03692">
    <property type="entry name" value="CxxCxxCC"/>
    <property type="match status" value="1"/>
</dbReference>
<organism evidence="1 2">
    <name type="scientific">Echinicola strongylocentroti</name>
    <dbReference type="NCBI Taxonomy" id="1795355"/>
    <lineage>
        <taxon>Bacteria</taxon>
        <taxon>Pseudomonadati</taxon>
        <taxon>Bacteroidota</taxon>
        <taxon>Cytophagia</taxon>
        <taxon>Cytophagales</taxon>
        <taxon>Cyclobacteriaceae</taxon>
        <taxon>Echinicola</taxon>
    </lineage>
</organism>
<protein>
    <submittedName>
        <fullName evidence="1">YkgJ family cysteine cluster protein</fullName>
    </submittedName>
</protein>
<dbReference type="InterPro" id="IPR005358">
    <property type="entry name" value="Puta_zinc/iron-chelating_dom"/>
</dbReference>
<gene>
    <name evidence="1" type="ORF">DN752_12780</name>
</gene>
<reference evidence="1 2" key="1">
    <citation type="submission" date="2018-06" db="EMBL/GenBank/DDBJ databases">
        <title>Echinicola strongylocentroti sp. nov., isolated from a sea urchin Strongylocentrotus intermedius.</title>
        <authorList>
            <person name="Bae S.S."/>
        </authorList>
    </citation>
    <scope>NUCLEOTIDE SEQUENCE [LARGE SCALE GENOMIC DNA]</scope>
    <source>
        <strain evidence="1 2">MEBiC08714</strain>
    </source>
</reference>